<evidence type="ECO:0000313" key="2">
    <source>
        <dbReference type="Proteomes" id="UP000248544"/>
    </source>
</evidence>
<dbReference type="Proteomes" id="UP000248544">
    <property type="component" value="Unassembled WGS sequence"/>
</dbReference>
<keyword evidence="2" id="KW-1185">Reference proteome</keyword>
<accession>A0A2W2EZR9</accession>
<comment type="caution">
    <text evidence="1">The sequence shown here is derived from an EMBL/GenBank/DDBJ whole genome shotgun (WGS) entry which is preliminary data.</text>
</comment>
<reference evidence="1 2" key="1">
    <citation type="submission" date="2018-01" db="EMBL/GenBank/DDBJ databases">
        <title>Draft genome sequence of Sphaerisporangium sp. 7K107.</title>
        <authorList>
            <person name="Sahin N."/>
            <person name="Saygin H."/>
            <person name="Ay H."/>
        </authorList>
    </citation>
    <scope>NUCLEOTIDE SEQUENCE [LARGE SCALE GENOMIC DNA]</scope>
    <source>
        <strain evidence="1 2">7K107</strain>
    </source>
</reference>
<proteinExistence type="predicted"/>
<protein>
    <submittedName>
        <fullName evidence="1">Uncharacterized protein</fullName>
    </submittedName>
</protein>
<organism evidence="1 2">
    <name type="scientific">Spongiactinospora gelatinilytica</name>
    <dbReference type="NCBI Taxonomy" id="2666298"/>
    <lineage>
        <taxon>Bacteria</taxon>
        <taxon>Bacillati</taxon>
        <taxon>Actinomycetota</taxon>
        <taxon>Actinomycetes</taxon>
        <taxon>Streptosporangiales</taxon>
        <taxon>Streptosporangiaceae</taxon>
        <taxon>Spongiactinospora</taxon>
    </lineage>
</organism>
<dbReference type="EMBL" id="POUA01000374">
    <property type="protein sequence ID" value="PZG29452.1"/>
    <property type="molecule type" value="Genomic_DNA"/>
</dbReference>
<sequence>MTKSPPRAPDKVFPAIEKVWPNAVHSLPATLPNGRPFRPEAFLDDRTILARTLKDGHADRMDGVWAYDLGSRTARRLVAVTPPKGTTVTAGVISAGGGRLAWWTARKVQSKPVVDIWTAPATGGAQRKVATFGTVPRYGGIDMEIVGDKAVWSPWGGSGVYEVPLTGGRPKPVPGALAHYTLLDWPWAGVPRPDALKRNTIVAFSTLVNLETQRRLGRATAPKGSFCTATWCVRDRSAFRRDDGTGRPLPGLIDSNGVELDRFVTLLQTGEKGLLRGQVLYDLSTGRAGDLGLRATKVEPRTGSRLKRESISMPLAVLDYRYQGLFAYARGGGWVVVNLRRIK</sequence>
<dbReference type="AlphaFoldDB" id="A0A2W2EZR9"/>
<dbReference type="RefSeq" id="WP_111171097.1">
    <property type="nucleotide sequence ID" value="NZ_POUA01000374.1"/>
</dbReference>
<dbReference type="SUPFAM" id="SSF69304">
    <property type="entry name" value="Tricorn protease N-terminal domain"/>
    <property type="match status" value="1"/>
</dbReference>
<name>A0A2W2EZR9_9ACTN</name>
<gene>
    <name evidence="1" type="ORF">C1I98_31960</name>
</gene>
<evidence type="ECO:0000313" key="1">
    <source>
        <dbReference type="EMBL" id="PZG29452.1"/>
    </source>
</evidence>